<accession>A0A8E2AUE2</accession>
<dbReference type="GO" id="GO:0000445">
    <property type="term" value="C:THO complex part of transcription export complex"/>
    <property type="evidence" value="ECO:0007669"/>
    <property type="project" value="InterPro"/>
</dbReference>
<feature type="compositionally biased region" description="Acidic residues" evidence="4">
    <location>
        <begin position="258"/>
        <end position="275"/>
    </location>
</feature>
<proteinExistence type="predicted"/>
<name>A0A8E2AUE2_9APHY</name>
<evidence type="ECO:0000256" key="3">
    <source>
        <dbReference type="SAM" id="Coils"/>
    </source>
</evidence>
<comment type="subcellular location">
    <subcellularLocation>
        <location evidence="1">Nucleus</location>
    </subcellularLocation>
</comment>
<evidence type="ECO:0000313" key="6">
    <source>
        <dbReference type="Proteomes" id="UP000250043"/>
    </source>
</evidence>
<sequence length="359" mass="40074">MSSGAETKTEDQAATPSLAAEASYVAPPLSVQQEDAIIHTRITNDEKALRRVTKKFHNYTSVAYPPTVPPLPSAYTSLEDAREAFLVELASFHLSLQKSLMVCEAEARQVEEYQRERERIAADHDHLRDQIEELKTSLEHAQLQRKRKIEYDQIADRINTFPSREELERSIASLENDMSTIRTEHESQNRIVQSQKSALDGVISELATLRLMGKQDPTEVSRPASPVPELSPDGDGDGEDIEMEAEGSVSARTREESGELQEEREEGENDRDSDDIPLAHALNATARTFVPRGMSTPAVLLSEVNTPLPVPFVRISDEDDIEMGELAEEPKVKKKPREEELEEGEASDMSSELSDPPDD</sequence>
<dbReference type="GO" id="GO:0006397">
    <property type="term" value="P:mRNA processing"/>
    <property type="evidence" value="ECO:0007669"/>
    <property type="project" value="InterPro"/>
</dbReference>
<feature type="coiled-coil region" evidence="3">
    <location>
        <begin position="103"/>
        <end position="184"/>
    </location>
</feature>
<evidence type="ECO:0000256" key="1">
    <source>
        <dbReference type="ARBA" id="ARBA00004123"/>
    </source>
</evidence>
<keyword evidence="3" id="KW-0175">Coiled coil</keyword>
<dbReference type="Proteomes" id="UP000250043">
    <property type="component" value="Unassembled WGS sequence"/>
</dbReference>
<protein>
    <submittedName>
        <fullName evidence="5">Uncharacterized protein</fullName>
    </submittedName>
</protein>
<organism evidence="5 6">
    <name type="scientific">Obba rivulosa</name>
    <dbReference type="NCBI Taxonomy" id="1052685"/>
    <lineage>
        <taxon>Eukaryota</taxon>
        <taxon>Fungi</taxon>
        <taxon>Dikarya</taxon>
        <taxon>Basidiomycota</taxon>
        <taxon>Agaricomycotina</taxon>
        <taxon>Agaricomycetes</taxon>
        <taxon>Polyporales</taxon>
        <taxon>Gelatoporiaceae</taxon>
        <taxon>Obba</taxon>
    </lineage>
</organism>
<feature type="region of interest" description="Disordered" evidence="4">
    <location>
        <begin position="213"/>
        <end position="279"/>
    </location>
</feature>
<evidence type="ECO:0000256" key="4">
    <source>
        <dbReference type="SAM" id="MobiDB-lite"/>
    </source>
</evidence>
<evidence type="ECO:0000313" key="5">
    <source>
        <dbReference type="EMBL" id="OCH88322.1"/>
    </source>
</evidence>
<dbReference type="AlphaFoldDB" id="A0A8E2AUE2"/>
<dbReference type="OrthoDB" id="205166at2759"/>
<keyword evidence="6" id="KW-1185">Reference proteome</keyword>
<evidence type="ECO:0000256" key="2">
    <source>
        <dbReference type="ARBA" id="ARBA00023242"/>
    </source>
</evidence>
<dbReference type="InterPro" id="IPR008501">
    <property type="entry name" value="THOC7/Mft1"/>
</dbReference>
<feature type="compositionally biased region" description="Acidic residues" evidence="4">
    <location>
        <begin position="232"/>
        <end position="245"/>
    </location>
</feature>
<feature type="region of interest" description="Disordered" evidence="4">
    <location>
        <begin position="319"/>
        <end position="359"/>
    </location>
</feature>
<gene>
    <name evidence="5" type="ORF">OBBRIDRAFT_795374</name>
</gene>
<dbReference type="EMBL" id="KV722456">
    <property type="protein sequence ID" value="OCH88322.1"/>
    <property type="molecule type" value="Genomic_DNA"/>
</dbReference>
<dbReference type="Pfam" id="PF05615">
    <property type="entry name" value="THOC7"/>
    <property type="match status" value="1"/>
</dbReference>
<reference evidence="5 6" key="1">
    <citation type="submission" date="2016-07" db="EMBL/GenBank/DDBJ databases">
        <title>Draft genome of the white-rot fungus Obba rivulosa 3A-2.</title>
        <authorList>
            <consortium name="DOE Joint Genome Institute"/>
            <person name="Miettinen O."/>
            <person name="Riley R."/>
            <person name="Acob R."/>
            <person name="Barry K."/>
            <person name="Cullen D."/>
            <person name="De Vries R."/>
            <person name="Hainaut M."/>
            <person name="Hatakka A."/>
            <person name="Henrissat B."/>
            <person name="Hilden K."/>
            <person name="Kuo R."/>
            <person name="Labutti K."/>
            <person name="Lipzen A."/>
            <person name="Makela M.R."/>
            <person name="Sandor L."/>
            <person name="Spatafora J.W."/>
            <person name="Grigoriev I.V."/>
            <person name="Hibbett D.S."/>
        </authorList>
    </citation>
    <scope>NUCLEOTIDE SEQUENCE [LARGE SCALE GENOMIC DNA]</scope>
    <source>
        <strain evidence="5 6">3A-2</strain>
    </source>
</reference>
<keyword evidence="2" id="KW-0539">Nucleus</keyword>